<feature type="signal peptide" evidence="2">
    <location>
        <begin position="1"/>
        <end position="24"/>
    </location>
</feature>
<dbReference type="Proteomes" id="UP001162164">
    <property type="component" value="Unassembled WGS sequence"/>
</dbReference>
<protein>
    <submittedName>
        <fullName evidence="3">Uncharacterized protein</fullName>
    </submittedName>
</protein>
<comment type="caution">
    <text evidence="3">The sequence shown here is derived from an EMBL/GenBank/DDBJ whole genome shotgun (WGS) entry which is preliminary data.</text>
</comment>
<feature type="compositionally biased region" description="Basic and acidic residues" evidence="1">
    <location>
        <begin position="55"/>
        <end position="71"/>
    </location>
</feature>
<feature type="compositionally biased region" description="Polar residues" evidence="1">
    <location>
        <begin position="72"/>
        <end position="83"/>
    </location>
</feature>
<evidence type="ECO:0000256" key="1">
    <source>
        <dbReference type="SAM" id="MobiDB-lite"/>
    </source>
</evidence>
<evidence type="ECO:0000313" key="4">
    <source>
        <dbReference type="Proteomes" id="UP001162164"/>
    </source>
</evidence>
<keyword evidence="2" id="KW-0732">Signal</keyword>
<reference evidence="3" key="1">
    <citation type="journal article" date="2023" name="Insect Mol. Biol.">
        <title>Genome sequencing provides insights into the evolution of gene families encoding plant cell wall-degrading enzymes in longhorned beetles.</title>
        <authorList>
            <person name="Shin N.R."/>
            <person name="Okamura Y."/>
            <person name="Kirsch R."/>
            <person name="Pauchet Y."/>
        </authorList>
    </citation>
    <scope>NUCLEOTIDE SEQUENCE</scope>
    <source>
        <strain evidence="3">MMC_N1</strain>
    </source>
</reference>
<organism evidence="3 4">
    <name type="scientific">Molorchus minor</name>
    <dbReference type="NCBI Taxonomy" id="1323400"/>
    <lineage>
        <taxon>Eukaryota</taxon>
        <taxon>Metazoa</taxon>
        <taxon>Ecdysozoa</taxon>
        <taxon>Arthropoda</taxon>
        <taxon>Hexapoda</taxon>
        <taxon>Insecta</taxon>
        <taxon>Pterygota</taxon>
        <taxon>Neoptera</taxon>
        <taxon>Endopterygota</taxon>
        <taxon>Coleoptera</taxon>
        <taxon>Polyphaga</taxon>
        <taxon>Cucujiformia</taxon>
        <taxon>Chrysomeloidea</taxon>
        <taxon>Cerambycidae</taxon>
        <taxon>Lamiinae</taxon>
        <taxon>Monochamini</taxon>
        <taxon>Molorchus</taxon>
    </lineage>
</organism>
<evidence type="ECO:0000256" key="2">
    <source>
        <dbReference type="SAM" id="SignalP"/>
    </source>
</evidence>
<keyword evidence="4" id="KW-1185">Reference proteome</keyword>
<name>A0ABQ9JU93_9CUCU</name>
<gene>
    <name evidence="3" type="ORF">NQ317_011203</name>
</gene>
<proteinExistence type="predicted"/>
<feature type="chain" id="PRO_5046697869" evidence="2">
    <location>
        <begin position="25"/>
        <end position="83"/>
    </location>
</feature>
<accession>A0ABQ9JU93</accession>
<dbReference type="EMBL" id="JAPWTJ010000223">
    <property type="protein sequence ID" value="KAJ8980903.1"/>
    <property type="molecule type" value="Genomic_DNA"/>
</dbReference>
<evidence type="ECO:0000313" key="3">
    <source>
        <dbReference type="EMBL" id="KAJ8980903.1"/>
    </source>
</evidence>
<feature type="region of interest" description="Disordered" evidence="1">
    <location>
        <begin position="33"/>
        <end position="83"/>
    </location>
</feature>
<sequence length="83" mass="9355">MTFSQKMDTRPLLLILLLTALCLAADHRKIHRPAGGHLRIINPDPDDSELMKMQASRERDKKQKTDDRKENVVSTGGQTGNMV</sequence>